<dbReference type="GO" id="GO:0005975">
    <property type="term" value="P:carbohydrate metabolic process"/>
    <property type="evidence" value="ECO:0007669"/>
    <property type="project" value="InterPro"/>
</dbReference>
<proteinExistence type="inferred from homology"/>
<protein>
    <recommendedName>
        <fullName evidence="3">Glycogen phosphorylase</fullName>
    </recommendedName>
</protein>
<evidence type="ECO:0000313" key="2">
    <source>
        <dbReference type="EMBL" id="GAG17522.1"/>
    </source>
</evidence>
<gene>
    <name evidence="2" type="ORF">S01H1_52616</name>
</gene>
<dbReference type="InterPro" id="IPR052182">
    <property type="entry name" value="Glycogen/Maltodextrin_Phosph"/>
</dbReference>
<feature type="non-terminal residue" evidence="2">
    <location>
        <position position="212"/>
    </location>
</feature>
<accession>X0W2H0</accession>
<dbReference type="InterPro" id="IPR000811">
    <property type="entry name" value="Glyco_trans_35"/>
</dbReference>
<dbReference type="Gene3D" id="3.40.50.2000">
    <property type="entry name" value="Glycogen Phosphorylase B"/>
    <property type="match status" value="1"/>
</dbReference>
<organism evidence="2">
    <name type="scientific">marine sediment metagenome</name>
    <dbReference type="NCBI Taxonomy" id="412755"/>
    <lineage>
        <taxon>unclassified sequences</taxon>
        <taxon>metagenomes</taxon>
        <taxon>ecological metagenomes</taxon>
    </lineage>
</organism>
<dbReference type="PANTHER" id="PTHR42655">
    <property type="entry name" value="GLYCOGEN PHOSPHORYLASE"/>
    <property type="match status" value="1"/>
</dbReference>
<dbReference type="PANTHER" id="PTHR42655:SF1">
    <property type="entry name" value="GLYCOGEN PHOSPHORYLASE"/>
    <property type="match status" value="1"/>
</dbReference>
<name>X0W2H0_9ZZZZ</name>
<sequence>MLDLLDRYLGPSFNDRPMELDIWKRMERISDEELFRTHERRRERLVAFTRHRLKVQLESRGKSAAQIEEVEGALSPYALTISFARRFATYKRANLLLKDPERLIKLLKDNEHPVQLIFAGKAHPHDLEGKELIKEIIHFTGNTEMRSRIVFLEDYDMTIARYLVSGSDLWLNTPLRPMEASGTSGMKAAFNGVLNLSVLDGWWAEAFSPDCG</sequence>
<reference evidence="2" key="1">
    <citation type="journal article" date="2014" name="Front. Microbiol.">
        <title>High frequency of phylogenetically diverse reductive dehalogenase-homologous genes in deep subseafloor sedimentary metagenomes.</title>
        <authorList>
            <person name="Kawai M."/>
            <person name="Futagami T."/>
            <person name="Toyoda A."/>
            <person name="Takaki Y."/>
            <person name="Nishi S."/>
            <person name="Hori S."/>
            <person name="Arai W."/>
            <person name="Tsubouchi T."/>
            <person name="Morono Y."/>
            <person name="Uchiyama I."/>
            <person name="Ito T."/>
            <person name="Fujiyama A."/>
            <person name="Inagaki F."/>
            <person name="Takami H."/>
        </authorList>
    </citation>
    <scope>NUCLEOTIDE SEQUENCE</scope>
    <source>
        <strain evidence="2">Expedition CK06-06</strain>
    </source>
</reference>
<dbReference type="Pfam" id="PF00343">
    <property type="entry name" value="Phosphorylase"/>
    <property type="match status" value="1"/>
</dbReference>
<dbReference type="InterPro" id="IPR011834">
    <property type="entry name" value="Agluc_phsphrylas"/>
</dbReference>
<dbReference type="NCBIfam" id="TIGR02094">
    <property type="entry name" value="more_P_ylases"/>
    <property type="match status" value="1"/>
</dbReference>
<dbReference type="EMBL" id="BARS01034019">
    <property type="protein sequence ID" value="GAG17522.1"/>
    <property type="molecule type" value="Genomic_DNA"/>
</dbReference>
<dbReference type="GO" id="GO:0030170">
    <property type="term" value="F:pyridoxal phosphate binding"/>
    <property type="evidence" value="ECO:0007669"/>
    <property type="project" value="InterPro"/>
</dbReference>
<comment type="similarity">
    <text evidence="1">Belongs to the glycogen phosphorylase family.</text>
</comment>
<dbReference type="AlphaFoldDB" id="X0W2H0"/>
<dbReference type="SUPFAM" id="SSF53756">
    <property type="entry name" value="UDP-Glycosyltransferase/glycogen phosphorylase"/>
    <property type="match status" value="1"/>
</dbReference>
<dbReference type="GO" id="GO:0008184">
    <property type="term" value="F:glycogen phosphorylase activity"/>
    <property type="evidence" value="ECO:0007669"/>
    <property type="project" value="InterPro"/>
</dbReference>
<comment type="caution">
    <text evidence="2">The sequence shown here is derived from an EMBL/GenBank/DDBJ whole genome shotgun (WGS) entry which is preliminary data.</text>
</comment>
<evidence type="ECO:0008006" key="3">
    <source>
        <dbReference type="Google" id="ProtNLM"/>
    </source>
</evidence>
<evidence type="ECO:0000256" key="1">
    <source>
        <dbReference type="ARBA" id="ARBA00006047"/>
    </source>
</evidence>